<proteinExistence type="predicted"/>
<comment type="caution">
    <text evidence="1">The sequence shown here is derived from an EMBL/GenBank/DDBJ whole genome shotgun (WGS) entry which is preliminary data.</text>
</comment>
<sequence>MISTSLTCSDDGCIAYDLCRKKNEIHVSLLLPAKATDGAHKWYKKTTASGNFVLCVNSKRMLAQEKNVWLAVQFYAWRQIWGDITSDERAVNGSGSG</sequence>
<dbReference type="EMBL" id="BAABDG010000007">
    <property type="protein sequence ID" value="GAA3906741.1"/>
    <property type="molecule type" value="Genomic_DNA"/>
</dbReference>
<evidence type="ECO:0000313" key="2">
    <source>
        <dbReference type="Proteomes" id="UP001499994"/>
    </source>
</evidence>
<dbReference type="Proteomes" id="UP001499994">
    <property type="component" value="Unassembled WGS sequence"/>
</dbReference>
<name>A0ABP7LQR4_9GAMM</name>
<accession>A0ABP7LQR4</accession>
<evidence type="ECO:0000313" key="1">
    <source>
        <dbReference type="EMBL" id="GAA3906741.1"/>
    </source>
</evidence>
<reference evidence="2" key="1">
    <citation type="journal article" date="2019" name="Int. J. Syst. Evol. Microbiol.">
        <title>The Global Catalogue of Microorganisms (GCM) 10K type strain sequencing project: providing services to taxonomists for standard genome sequencing and annotation.</title>
        <authorList>
            <consortium name="The Broad Institute Genomics Platform"/>
            <consortium name="The Broad Institute Genome Sequencing Center for Infectious Disease"/>
            <person name="Wu L."/>
            <person name="Ma J."/>
        </authorList>
    </citation>
    <scope>NUCLEOTIDE SEQUENCE [LARGE SCALE GENOMIC DNA]</scope>
    <source>
        <strain evidence="2">JCM 17201</strain>
    </source>
</reference>
<organism evidence="1 2">
    <name type="scientific">Gibbsiella dentisursi</name>
    <dbReference type="NCBI Taxonomy" id="796890"/>
    <lineage>
        <taxon>Bacteria</taxon>
        <taxon>Pseudomonadati</taxon>
        <taxon>Pseudomonadota</taxon>
        <taxon>Gammaproteobacteria</taxon>
        <taxon>Enterobacterales</taxon>
        <taxon>Yersiniaceae</taxon>
        <taxon>Gibbsiella</taxon>
    </lineage>
</organism>
<keyword evidence="2" id="KW-1185">Reference proteome</keyword>
<gene>
    <name evidence="1" type="ORF">GCM10022405_35000</name>
</gene>
<protein>
    <submittedName>
        <fullName evidence="1">Uncharacterized protein</fullName>
    </submittedName>
</protein>